<dbReference type="GO" id="GO:0006412">
    <property type="term" value="P:translation"/>
    <property type="evidence" value="ECO:0007669"/>
    <property type="project" value="UniProtKB-UniRule"/>
</dbReference>
<name>A0A0F3MHP4_9RICK</name>
<dbReference type="OrthoDB" id="9810293at2"/>
<evidence type="ECO:0000256" key="1">
    <source>
        <dbReference type="ARBA" id="ARBA00007320"/>
    </source>
</evidence>
<dbReference type="SUPFAM" id="SSF52080">
    <property type="entry name" value="Ribosomal proteins L15p and L18e"/>
    <property type="match status" value="1"/>
</dbReference>
<dbReference type="PATRIC" id="fig|1359168.3.peg.637"/>
<accession>A0A0F3MHP4</accession>
<comment type="subunit">
    <text evidence="4">Part of the 50S ribosomal subunit.</text>
</comment>
<dbReference type="GO" id="GO:0003735">
    <property type="term" value="F:structural constituent of ribosome"/>
    <property type="evidence" value="ECO:0007669"/>
    <property type="project" value="InterPro"/>
</dbReference>
<dbReference type="HAMAP" id="MF_01341">
    <property type="entry name" value="Ribosomal_uL15"/>
    <property type="match status" value="1"/>
</dbReference>
<dbReference type="PANTHER" id="PTHR12934:SF11">
    <property type="entry name" value="LARGE RIBOSOMAL SUBUNIT PROTEIN UL15M"/>
    <property type="match status" value="1"/>
</dbReference>
<evidence type="ECO:0000256" key="2">
    <source>
        <dbReference type="ARBA" id="ARBA00022980"/>
    </source>
</evidence>
<dbReference type="InterPro" id="IPR036227">
    <property type="entry name" value="Ribosomal_uL15/eL18_sf"/>
</dbReference>
<dbReference type="STRING" id="1359168.OCHUTO_0909"/>
<dbReference type="PANTHER" id="PTHR12934">
    <property type="entry name" value="50S RIBOSOMAL PROTEIN L15"/>
    <property type="match status" value="1"/>
</dbReference>
<dbReference type="NCBIfam" id="TIGR01071">
    <property type="entry name" value="rplO_bact"/>
    <property type="match status" value="1"/>
</dbReference>
<gene>
    <name evidence="4 5" type="primary">rplO</name>
    <name evidence="5" type="ORF">OCHUTO_0909</name>
</gene>
<keyword evidence="4" id="KW-0694">RNA-binding</keyword>
<dbReference type="AlphaFoldDB" id="A0A0F3MHP4"/>
<dbReference type="RefSeq" id="WP_045797506.1">
    <property type="nucleotide sequence ID" value="NZ_LANP01000025.1"/>
</dbReference>
<evidence type="ECO:0000313" key="6">
    <source>
        <dbReference type="Proteomes" id="UP000033616"/>
    </source>
</evidence>
<reference evidence="5 6" key="1">
    <citation type="submission" date="2015-02" db="EMBL/GenBank/DDBJ databases">
        <title>Genome Sequencing of Rickettsiales.</title>
        <authorList>
            <person name="Daugherty S.C."/>
            <person name="Su Q."/>
            <person name="Abolude K."/>
            <person name="Beier-Sexton M."/>
            <person name="Carlyon J.A."/>
            <person name="Carter R."/>
            <person name="Day N.P."/>
            <person name="Dumler S.J."/>
            <person name="Dyachenko V."/>
            <person name="Godinez A."/>
            <person name="Kurtti T.J."/>
            <person name="Lichay M."/>
            <person name="Mullins K.E."/>
            <person name="Ott S."/>
            <person name="Pappas-Brown V."/>
            <person name="Paris D.H."/>
            <person name="Patel P."/>
            <person name="Richards A.L."/>
            <person name="Sadzewicz L."/>
            <person name="Sears K."/>
            <person name="Seidman D."/>
            <person name="Sengamalay N."/>
            <person name="Stenos J."/>
            <person name="Tallon L.J."/>
            <person name="Vincent G."/>
            <person name="Fraser C.M."/>
            <person name="Munderloh U."/>
            <person name="Dunning-Hotopp J.C."/>
        </authorList>
    </citation>
    <scope>NUCLEOTIDE SEQUENCE [LARGE SCALE GENOMIC DNA]</scope>
    <source>
        <strain evidence="5 6">Fuller</strain>
    </source>
</reference>
<dbReference type="EMBL" id="LANP01000025">
    <property type="protein sequence ID" value="KJV55275.1"/>
    <property type="molecule type" value="Genomic_DNA"/>
</dbReference>
<comment type="caution">
    <text evidence="5">The sequence shown here is derived from an EMBL/GenBank/DDBJ whole genome shotgun (WGS) entry which is preliminary data.</text>
</comment>
<evidence type="ECO:0000256" key="4">
    <source>
        <dbReference type="HAMAP-Rule" id="MF_01341"/>
    </source>
</evidence>
<keyword evidence="3 4" id="KW-0687">Ribonucleoprotein</keyword>
<keyword evidence="4" id="KW-0699">rRNA-binding</keyword>
<comment type="similarity">
    <text evidence="1 4">Belongs to the universal ribosomal protein uL15 family.</text>
</comment>
<sequence>MKLNTLYNLERAKKHSKRLGRGIGSGKGKTCGRGVKGQKSRAKVAKGFEGGQTPLIKRLPKRGFKSINKDKYSIINITKILCLIKANRIDTGAVIDRLLLLKLKVLPKNTNKVKLLWVSSCSSVLNSENISFLTKFDLQFSFDKYSISAKKNILNLGIKVINN</sequence>
<dbReference type="GO" id="GO:0015934">
    <property type="term" value="C:large ribosomal subunit"/>
    <property type="evidence" value="ECO:0007669"/>
    <property type="project" value="InterPro"/>
</dbReference>
<keyword evidence="6" id="KW-1185">Reference proteome</keyword>
<keyword evidence="2 4" id="KW-0689">Ribosomal protein</keyword>
<evidence type="ECO:0000256" key="3">
    <source>
        <dbReference type="ARBA" id="ARBA00023274"/>
    </source>
</evidence>
<dbReference type="Proteomes" id="UP000033616">
    <property type="component" value="Unassembled WGS sequence"/>
</dbReference>
<dbReference type="GO" id="GO:0019843">
    <property type="term" value="F:rRNA binding"/>
    <property type="evidence" value="ECO:0007669"/>
    <property type="project" value="UniProtKB-UniRule"/>
</dbReference>
<evidence type="ECO:0000313" key="5">
    <source>
        <dbReference type="EMBL" id="KJV55275.1"/>
    </source>
</evidence>
<organism evidence="5 6">
    <name type="scientific">Orientia chuto str. Dubai</name>
    <dbReference type="NCBI Taxonomy" id="1359168"/>
    <lineage>
        <taxon>Bacteria</taxon>
        <taxon>Pseudomonadati</taxon>
        <taxon>Pseudomonadota</taxon>
        <taxon>Alphaproteobacteria</taxon>
        <taxon>Rickettsiales</taxon>
        <taxon>Rickettsiaceae</taxon>
        <taxon>Rickettsieae</taxon>
        <taxon>Orientia</taxon>
    </lineage>
</organism>
<protein>
    <recommendedName>
        <fullName evidence="4">Large ribosomal subunit protein uL15</fullName>
    </recommendedName>
</protein>
<proteinExistence type="inferred from homology"/>
<dbReference type="InterPro" id="IPR030878">
    <property type="entry name" value="Ribosomal_uL15"/>
</dbReference>
<comment type="function">
    <text evidence="4">Binds to the 23S rRNA.</text>
</comment>
<dbReference type="InterPro" id="IPR005749">
    <property type="entry name" value="Ribosomal_uL15_bac-type"/>
</dbReference>